<dbReference type="CDD" id="cd09272">
    <property type="entry name" value="RNase_HI_RT_Ty1"/>
    <property type="match status" value="1"/>
</dbReference>
<sequence length="235" mass="26630">MLDQESYINDLLQRFNVADCNVVATPADPNQKLTKEMCPNTNEERKQMESVPYRELVGSLQYLAQSTRPDICFAVNMVSQFCQNPGKAHWTAAKRILRYLKGTKAMKLTYSKDSEEAFVDYSDADAGNDPDTRRSITGYVFKQAGGAISWSCRKQATVALSTMEAEYMAVSAATQEAMWWRGLREELHGVSEAVQIRCDNLSAVHLAKKEVGYSPRSKHIDIRHHFVREKLAQNR</sequence>
<reference evidence="2" key="1">
    <citation type="journal article" date="2015" name="Proc. Natl. Acad. Sci. U.S.A.">
        <title>Genome sequence of the Asian Tiger mosquito, Aedes albopictus, reveals insights into its biology, genetics, and evolution.</title>
        <authorList>
            <person name="Chen X.G."/>
            <person name="Jiang X."/>
            <person name="Gu J."/>
            <person name="Xu M."/>
            <person name="Wu Y."/>
            <person name="Deng Y."/>
            <person name="Zhang C."/>
            <person name="Bonizzoni M."/>
            <person name="Dermauw W."/>
            <person name="Vontas J."/>
            <person name="Armbruster P."/>
            <person name="Huang X."/>
            <person name="Yang Y."/>
            <person name="Zhang H."/>
            <person name="He W."/>
            <person name="Peng H."/>
            <person name="Liu Y."/>
            <person name="Wu K."/>
            <person name="Chen J."/>
            <person name="Lirakis M."/>
            <person name="Topalis P."/>
            <person name="Van Leeuwen T."/>
            <person name="Hall A.B."/>
            <person name="Jiang X."/>
            <person name="Thorpe C."/>
            <person name="Mueller R.L."/>
            <person name="Sun C."/>
            <person name="Waterhouse R.M."/>
            <person name="Yan G."/>
            <person name="Tu Z.J."/>
            <person name="Fang X."/>
            <person name="James A.A."/>
        </authorList>
    </citation>
    <scope>NUCLEOTIDE SEQUENCE [LARGE SCALE GENOMIC DNA]</scope>
    <source>
        <strain evidence="2">Foshan</strain>
    </source>
</reference>
<dbReference type="SUPFAM" id="SSF56672">
    <property type="entry name" value="DNA/RNA polymerases"/>
    <property type="match status" value="1"/>
</dbReference>
<protein>
    <recommendedName>
        <fullName evidence="3">Reverse transcriptase Ty1/copia-type domain-containing protein</fullName>
    </recommendedName>
</protein>
<dbReference type="EnsemblMetazoa" id="AALFPA23_009462.R13006">
    <property type="protein sequence ID" value="AALFPA23_009462.P13006"/>
    <property type="gene ID" value="AALFPA23_009462"/>
</dbReference>
<proteinExistence type="predicted"/>
<dbReference type="PANTHER" id="PTHR11439">
    <property type="entry name" value="GAG-POL-RELATED RETROTRANSPOSON"/>
    <property type="match status" value="1"/>
</dbReference>
<dbReference type="RefSeq" id="XP_062713574.1">
    <property type="nucleotide sequence ID" value="XM_062857590.1"/>
</dbReference>
<evidence type="ECO:0000313" key="2">
    <source>
        <dbReference type="Proteomes" id="UP000069940"/>
    </source>
</evidence>
<organism evidence="1 2">
    <name type="scientific">Aedes albopictus</name>
    <name type="common">Asian tiger mosquito</name>
    <name type="synonym">Stegomyia albopicta</name>
    <dbReference type="NCBI Taxonomy" id="7160"/>
    <lineage>
        <taxon>Eukaryota</taxon>
        <taxon>Metazoa</taxon>
        <taxon>Ecdysozoa</taxon>
        <taxon>Arthropoda</taxon>
        <taxon>Hexapoda</taxon>
        <taxon>Insecta</taxon>
        <taxon>Pterygota</taxon>
        <taxon>Neoptera</taxon>
        <taxon>Endopterygota</taxon>
        <taxon>Diptera</taxon>
        <taxon>Nematocera</taxon>
        <taxon>Culicoidea</taxon>
        <taxon>Culicidae</taxon>
        <taxon>Culicinae</taxon>
        <taxon>Aedini</taxon>
        <taxon>Aedes</taxon>
        <taxon>Stegomyia</taxon>
    </lineage>
</organism>
<accession>A0ABM1YIG1</accession>
<reference evidence="1" key="2">
    <citation type="submission" date="2025-05" db="UniProtKB">
        <authorList>
            <consortium name="EnsemblMetazoa"/>
        </authorList>
    </citation>
    <scope>IDENTIFICATION</scope>
    <source>
        <strain evidence="1">Foshan</strain>
    </source>
</reference>
<dbReference type="Proteomes" id="UP000069940">
    <property type="component" value="Unassembled WGS sequence"/>
</dbReference>
<evidence type="ECO:0000313" key="1">
    <source>
        <dbReference type="EnsemblMetazoa" id="AALFPA23_009462.P13006"/>
    </source>
</evidence>
<name>A0ABM1YIG1_AEDAL</name>
<keyword evidence="2" id="KW-1185">Reference proteome</keyword>
<dbReference type="InterPro" id="IPR043502">
    <property type="entry name" value="DNA/RNA_pol_sf"/>
</dbReference>
<dbReference type="PANTHER" id="PTHR11439:SF483">
    <property type="entry name" value="PEPTIDE SYNTHASE GLIP-LIKE, PUTATIVE (AFU_ORTHOLOGUE AFUA_3G12920)-RELATED"/>
    <property type="match status" value="1"/>
</dbReference>
<dbReference type="GeneID" id="134290444"/>
<evidence type="ECO:0008006" key="3">
    <source>
        <dbReference type="Google" id="ProtNLM"/>
    </source>
</evidence>